<reference evidence="2" key="1">
    <citation type="journal article" date="2020" name="Mol. Plant Microbe">
        <title>Rhizobial microsymbionts of the narrowly endemic Oxytropis species growing in Kamchatka are characterized by significant genetic diversity and possess a set of genes that are associated with T3SS and T6SS secretion systems and can affect the development of symbiosis.</title>
        <authorList>
            <person name="Safronova V."/>
            <person name="Guro P."/>
            <person name="Sazanova A."/>
            <person name="Kuznetsova I."/>
            <person name="Belimov A."/>
            <person name="Yakubov V."/>
            <person name="Chirak E."/>
            <person name="Afonin A."/>
            <person name="Gogolev Y."/>
            <person name="Andronov E."/>
            <person name="Tikhonovich I."/>
        </authorList>
    </citation>
    <scope>NUCLEOTIDE SEQUENCE [LARGE SCALE GENOMIC DNA]</scope>
    <source>
        <strain evidence="2">583</strain>
    </source>
</reference>
<name>A0A7G6SZC4_9HYPH</name>
<accession>A0A7G6SZC4</accession>
<gene>
    <name evidence="1" type="ORF">HB778_27340</name>
</gene>
<proteinExistence type="predicted"/>
<evidence type="ECO:0000313" key="1">
    <source>
        <dbReference type="EMBL" id="QND59856.1"/>
    </source>
</evidence>
<organism evidence="1 2">
    <name type="scientific">Mesorhizobium huakuii</name>
    <dbReference type="NCBI Taxonomy" id="28104"/>
    <lineage>
        <taxon>Bacteria</taxon>
        <taxon>Pseudomonadati</taxon>
        <taxon>Pseudomonadota</taxon>
        <taxon>Alphaproteobacteria</taxon>
        <taxon>Hyphomicrobiales</taxon>
        <taxon>Phyllobacteriaceae</taxon>
        <taxon>Mesorhizobium</taxon>
    </lineage>
</organism>
<evidence type="ECO:0008006" key="3">
    <source>
        <dbReference type="Google" id="ProtNLM"/>
    </source>
</evidence>
<dbReference type="Proteomes" id="UP000515465">
    <property type="component" value="Chromosome"/>
</dbReference>
<evidence type="ECO:0000313" key="2">
    <source>
        <dbReference type="Proteomes" id="UP000515465"/>
    </source>
</evidence>
<dbReference type="EMBL" id="CP050296">
    <property type="protein sequence ID" value="QND59856.1"/>
    <property type="molecule type" value="Genomic_DNA"/>
</dbReference>
<protein>
    <recommendedName>
        <fullName evidence="3">Bacteriophage tail tape measure N-terminal domain-containing protein</fullName>
    </recommendedName>
</protein>
<dbReference type="AlphaFoldDB" id="A0A7G6SZC4"/>
<sequence length="739" mass="77137">MADEVVVTELTIDARGAEAGSAAYVKAMKSAQAAYDKAMDSANAATEAVAKQTTVMTGGANSITSTARAWDRFKASVDPAFQATQRMERALLTADAAAKKLGVDQNEINRVMDLARVKHLGTAVAVEEGARAATMGATQWASLGHAARSAAESIAMGQSPMMVMTQQANHLSYAMSGPQGLIAASAGVRAAFGTWLTTIPGMLSTAGVAAVAAVAVYMAATREKILSVDEILEGHKKLLDEVANTYPHLTEALKKYADEAAKLPGSVIAADAKTQIENDQRSLAASLDHLKVDLRDLARASDVVGTSGAEAFGKIADTIDAGNVNVDKLVASVGDLRLDPSLTPDAHHFADGLQAAVNEVKKLQDILDKDQGIKRIGPDGQKATQTLAEVSAGFKDVSAKAGTADATIAKLFGDASASSGFGVSKSLQSTLGQFEQIDQAVQHARQDQLQGMLSLEQQYRNTTTQVDTLKQAIATAGSKENMAAFFDDTSKIKDASADITSATSTVTKLFDALNRGGTSVQNVYAGLDMVRQTLIRDGFGVDAVNKFIDSLVRTRMQLDADTAGAKQLGAAVQALKDKTVTITVVTQQVGTGTKSIYDVPGGPVGVTRYGGDGNPSFTQQSYQVPSGSGTSGVTVTRFGGTRAAGGPVSASTPYWVGEHGPELVVPQNAGTVIPNAQSMALANPQSAFTGREATREQDRIWTVLLNIEANTRKTYEGVDKWGSVAPTAPAGLRLAQLAP</sequence>
<dbReference type="RefSeq" id="WP_183458458.1">
    <property type="nucleotide sequence ID" value="NZ_CP050296.1"/>
</dbReference>